<dbReference type="Proteomes" id="UP000677152">
    <property type="component" value="Chromosome"/>
</dbReference>
<proteinExistence type="predicted"/>
<dbReference type="AlphaFoldDB" id="A0AA45L2V3"/>
<organism evidence="3 4">
    <name type="scientific">Actinosynnema pretiosum subsp. pretiosum</name>
    <dbReference type="NCBI Taxonomy" id="103721"/>
    <lineage>
        <taxon>Bacteria</taxon>
        <taxon>Bacillati</taxon>
        <taxon>Actinomycetota</taxon>
        <taxon>Actinomycetes</taxon>
        <taxon>Pseudonocardiales</taxon>
        <taxon>Pseudonocardiaceae</taxon>
        <taxon>Actinosynnema</taxon>
    </lineage>
</organism>
<evidence type="ECO:0000256" key="1">
    <source>
        <dbReference type="SAM" id="MobiDB-lite"/>
    </source>
</evidence>
<evidence type="ECO:0000256" key="2">
    <source>
        <dbReference type="SAM" id="Phobius"/>
    </source>
</evidence>
<name>A0AA45L2V3_9PSEU</name>
<gene>
    <name evidence="3" type="ORF">KCV87_22370</name>
</gene>
<keyword evidence="2" id="KW-0472">Membrane</keyword>
<keyword evidence="2" id="KW-1133">Transmembrane helix</keyword>
<feature type="transmembrane region" description="Helical" evidence="2">
    <location>
        <begin position="40"/>
        <end position="63"/>
    </location>
</feature>
<keyword evidence="2" id="KW-0812">Transmembrane</keyword>
<feature type="transmembrane region" description="Helical" evidence="2">
    <location>
        <begin position="83"/>
        <end position="110"/>
    </location>
</feature>
<dbReference type="EMBL" id="CP073249">
    <property type="protein sequence ID" value="QUF02231.1"/>
    <property type="molecule type" value="Genomic_DNA"/>
</dbReference>
<reference evidence="3" key="1">
    <citation type="submission" date="2021-04" db="EMBL/GenBank/DDBJ databases">
        <title>Genomic sequence of Actinosynnema pretiosum subsp. pretiosum ATCC 31280 (C-14919).</title>
        <authorList>
            <person name="Bai L."/>
            <person name="Wang X."/>
            <person name="Xiao Y."/>
        </authorList>
    </citation>
    <scope>NUCLEOTIDE SEQUENCE</scope>
    <source>
        <strain evidence="3">ATCC 31280</strain>
    </source>
</reference>
<feature type="transmembrane region" description="Helical" evidence="2">
    <location>
        <begin position="122"/>
        <end position="149"/>
    </location>
</feature>
<feature type="region of interest" description="Disordered" evidence="1">
    <location>
        <begin position="1"/>
        <end position="29"/>
    </location>
</feature>
<evidence type="ECO:0000313" key="4">
    <source>
        <dbReference type="Proteomes" id="UP000677152"/>
    </source>
</evidence>
<accession>A0AA45L2V3</accession>
<evidence type="ECO:0000313" key="3">
    <source>
        <dbReference type="EMBL" id="QUF02231.1"/>
    </source>
</evidence>
<protein>
    <submittedName>
        <fullName evidence="3">Uncharacterized protein</fullName>
    </submittedName>
</protein>
<sequence>MTPPQEPDPHHVHPHAPPFGGFEPQGAPAPRVERPREVAVAFWVWVSGAVLFSLFALVSFTQLDAATDLLVEGQQYPDIPREQLVPLVTTVLIVTLVLTVVFAGLAVLFAHHARLGKPWARVALTVLACLALAYLVFSANVVTLLLAVIPAVGVGALYTPKAKAYFEAGRYR</sequence>